<dbReference type="Proteomes" id="UP001190700">
    <property type="component" value="Unassembled WGS sequence"/>
</dbReference>
<dbReference type="PANTHER" id="PTHR11183">
    <property type="entry name" value="GLYCOGENIN SUBFAMILY MEMBER"/>
    <property type="match status" value="1"/>
</dbReference>
<dbReference type="Gene3D" id="3.90.550.10">
    <property type="entry name" value="Spore Coat Polysaccharide Biosynthesis Protein SpsA, Chain A"/>
    <property type="match status" value="1"/>
</dbReference>
<name>A0AAE0BMK8_9CHLO</name>
<evidence type="ECO:0000313" key="2">
    <source>
        <dbReference type="Proteomes" id="UP001190700"/>
    </source>
</evidence>
<evidence type="ECO:0008006" key="3">
    <source>
        <dbReference type="Google" id="ProtNLM"/>
    </source>
</evidence>
<dbReference type="SUPFAM" id="SSF53448">
    <property type="entry name" value="Nucleotide-diphospho-sugar transferases"/>
    <property type="match status" value="1"/>
</dbReference>
<gene>
    <name evidence="1" type="ORF">CYMTET_51424</name>
</gene>
<reference evidence="1 2" key="1">
    <citation type="journal article" date="2015" name="Genome Biol. Evol.">
        <title>Comparative Genomics of a Bacterivorous Green Alga Reveals Evolutionary Causalities and Consequences of Phago-Mixotrophic Mode of Nutrition.</title>
        <authorList>
            <person name="Burns J.A."/>
            <person name="Paasch A."/>
            <person name="Narechania A."/>
            <person name="Kim E."/>
        </authorList>
    </citation>
    <scope>NUCLEOTIDE SEQUENCE [LARGE SCALE GENOMIC DNA]</scope>
    <source>
        <strain evidence="1 2">PLY_AMNH</strain>
    </source>
</reference>
<accession>A0AAE0BMK8</accession>
<dbReference type="InterPro" id="IPR050587">
    <property type="entry name" value="GNT1/Glycosyltrans_8"/>
</dbReference>
<dbReference type="AlphaFoldDB" id="A0AAE0BMK8"/>
<protein>
    <recommendedName>
        <fullName evidence="3">Hexosyltransferase</fullName>
    </recommendedName>
</protein>
<evidence type="ECO:0000313" key="1">
    <source>
        <dbReference type="EMBL" id="KAK3238580.1"/>
    </source>
</evidence>
<sequence length="382" mass="40827">MNLVGKGKQLYADSWFGSVKAVVLLLERGNFLKALVKTNTKFFPLQRLKDLAVAIDIATHNTRAVSLVTDVKLDTEGQPAVARDLFSSPVAPTAGVLALAAVPTSGGTLASPSAPLSQRVFFTGVEGAHAQKCTVPDCMRQCYSKCGRCHSADRAKRVKEAHEQTQRTVPAARSAAEDARLVLIHSLRLHSAAVQNGTAVVVVLASSGVSEDSAELLSAAPWHAVVVRVPSIPFPTPGVGVNNAGDMYTKLHVWRLHEYRKVVYMDSDAYTLDCVDELFLEAGKLSAAPDCCPPLVFNAGVMVLQPSQSDFDELMQEIAVIGQMAESGGGQALGGSRYGLAAVYGDQAPLRAEHALFTTHYACKRLCTLSDFDVDWAASAIF</sequence>
<organism evidence="1 2">
    <name type="scientific">Cymbomonas tetramitiformis</name>
    <dbReference type="NCBI Taxonomy" id="36881"/>
    <lineage>
        <taxon>Eukaryota</taxon>
        <taxon>Viridiplantae</taxon>
        <taxon>Chlorophyta</taxon>
        <taxon>Pyramimonadophyceae</taxon>
        <taxon>Pyramimonadales</taxon>
        <taxon>Pyramimonadaceae</taxon>
        <taxon>Cymbomonas</taxon>
    </lineage>
</organism>
<comment type="caution">
    <text evidence="1">The sequence shown here is derived from an EMBL/GenBank/DDBJ whole genome shotgun (WGS) entry which is preliminary data.</text>
</comment>
<dbReference type="InterPro" id="IPR029044">
    <property type="entry name" value="Nucleotide-diphossugar_trans"/>
</dbReference>
<dbReference type="EMBL" id="LGRX02034172">
    <property type="protein sequence ID" value="KAK3238580.1"/>
    <property type="molecule type" value="Genomic_DNA"/>
</dbReference>
<proteinExistence type="predicted"/>
<keyword evidence="2" id="KW-1185">Reference proteome</keyword>